<comment type="caution">
    <text evidence="2">The sequence shown here is derived from an EMBL/GenBank/DDBJ whole genome shotgun (WGS) entry which is preliminary data.</text>
</comment>
<dbReference type="Gene3D" id="1.10.10.10">
    <property type="entry name" value="Winged helix-like DNA-binding domain superfamily/Winged helix DNA-binding domain"/>
    <property type="match status" value="1"/>
</dbReference>
<dbReference type="PRINTS" id="PR00598">
    <property type="entry name" value="HTHMARR"/>
</dbReference>
<dbReference type="InterPro" id="IPR039422">
    <property type="entry name" value="MarR/SlyA-like"/>
</dbReference>
<proteinExistence type="predicted"/>
<dbReference type="GO" id="GO:0003700">
    <property type="term" value="F:DNA-binding transcription factor activity"/>
    <property type="evidence" value="ECO:0007669"/>
    <property type="project" value="InterPro"/>
</dbReference>
<dbReference type="PROSITE" id="PS50995">
    <property type="entry name" value="HTH_MARR_2"/>
    <property type="match status" value="1"/>
</dbReference>
<accession>A0A1J5T6W9</accession>
<dbReference type="EMBL" id="MLJW01000018">
    <property type="protein sequence ID" value="OIR12061.1"/>
    <property type="molecule type" value="Genomic_DNA"/>
</dbReference>
<dbReference type="InterPro" id="IPR036390">
    <property type="entry name" value="WH_DNA-bd_sf"/>
</dbReference>
<dbReference type="GO" id="GO:0006950">
    <property type="term" value="P:response to stress"/>
    <property type="evidence" value="ECO:0007669"/>
    <property type="project" value="TreeGrafter"/>
</dbReference>
<dbReference type="AlphaFoldDB" id="A0A1J5T6W9"/>
<dbReference type="InterPro" id="IPR000835">
    <property type="entry name" value="HTH_MarR-typ"/>
</dbReference>
<name>A0A1J5T6W9_9ZZZZ</name>
<evidence type="ECO:0000313" key="2">
    <source>
        <dbReference type="EMBL" id="OIR12061.1"/>
    </source>
</evidence>
<evidence type="ECO:0000259" key="1">
    <source>
        <dbReference type="PROSITE" id="PS50995"/>
    </source>
</evidence>
<dbReference type="SMART" id="SM00347">
    <property type="entry name" value="HTH_MARR"/>
    <property type="match status" value="1"/>
</dbReference>
<dbReference type="Pfam" id="PF01047">
    <property type="entry name" value="MarR"/>
    <property type="match status" value="1"/>
</dbReference>
<organism evidence="2">
    <name type="scientific">mine drainage metagenome</name>
    <dbReference type="NCBI Taxonomy" id="410659"/>
    <lineage>
        <taxon>unclassified sequences</taxon>
        <taxon>metagenomes</taxon>
        <taxon>ecological metagenomes</taxon>
    </lineage>
</organism>
<dbReference type="SUPFAM" id="SSF46785">
    <property type="entry name" value="Winged helix' DNA-binding domain"/>
    <property type="match status" value="1"/>
</dbReference>
<dbReference type="PANTHER" id="PTHR33164:SF43">
    <property type="entry name" value="HTH-TYPE TRANSCRIPTIONAL REPRESSOR YETL"/>
    <property type="match status" value="1"/>
</dbReference>
<dbReference type="InterPro" id="IPR036388">
    <property type="entry name" value="WH-like_DNA-bd_sf"/>
</dbReference>
<protein>
    <submittedName>
        <fullName evidence="2">Putative HTH-type transcriptional regulator YusO</fullName>
    </submittedName>
</protein>
<reference evidence="2" key="1">
    <citation type="submission" date="2016-10" db="EMBL/GenBank/DDBJ databases">
        <title>Sequence of Gallionella enrichment culture.</title>
        <authorList>
            <person name="Poehlein A."/>
            <person name="Muehling M."/>
            <person name="Daniel R."/>
        </authorList>
    </citation>
    <scope>NUCLEOTIDE SEQUENCE</scope>
</reference>
<dbReference type="PANTHER" id="PTHR33164">
    <property type="entry name" value="TRANSCRIPTIONAL REGULATOR, MARR FAMILY"/>
    <property type="match status" value="1"/>
</dbReference>
<gene>
    <name evidence="2" type="primary">yusO_1</name>
    <name evidence="2" type="ORF">GALL_63120</name>
</gene>
<feature type="domain" description="HTH marR-type" evidence="1">
    <location>
        <begin position="1"/>
        <end position="150"/>
    </location>
</feature>
<sequence>MGIVEDIHQRKDFRSQHHKVHVNILYSSSWILEKVKEFLENEEITPQQYNILRILKGSRPVPISTLQIRERMLDKMSDTSRLVDRLVKKGLVEKNINQIDKRLVDVSISEKGLEVLDRLDERNSELDSITKRLTIAEALLMNELLDKMRGTI</sequence>